<sequence>MKAAVILVVLCAAALSCAFPSPKDKDDRGKVDVDVHREKGVGTVVGVQGQGNVWKSDDGNTRVDADGSWQRVYRGPAAGKPNYSGGIRFSHRW</sequence>
<comment type="subcellular location">
    <subcellularLocation>
        <location evidence="1">Secreted</location>
    </subcellularLocation>
</comment>
<keyword evidence="3" id="KW-0964">Secreted</keyword>
<reference evidence="10" key="1">
    <citation type="submission" date="2017-05" db="EMBL/GenBank/DDBJ databases">
        <title>Cloning, prokaryotic expression and bacteriostatic activity experiment of antibacterial peptide gene in Gomphocerus sibiricus (Orthoptera: Acrididae).</title>
        <authorList>
            <person name="Hu H."/>
            <person name="Ma Y."/>
            <person name="Deng L."/>
            <person name="Tuxunjiang A."/>
        </authorList>
    </citation>
    <scope>NUCLEOTIDE SEQUENCE</scope>
</reference>
<organism evidence="10">
    <name type="scientific">Gomphocerus sibiricus</name>
    <name type="common">Siberian grasshopper</name>
    <dbReference type="NCBI Taxonomy" id="1007316"/>
    <lineage>
        <taxon>Eukaryota</taxon>
        <taxon>Metazoa</taxon>
        <taxon>Ecdysozoa</taxon>
        <taxon>Arthropoda</taxon>
        <taxon>Hexapoda</taxon>
        <taxon>Insecta</taxon>
        <taxon>Pterygota</taxon>
        <taxon>Neoptera</taxon>
        <taxon>Polyneoptera</taxon>
        <taxon>Orthoptera</taxon>
        <taxon>Caelifera</taxon>
        <taxon>Acrididea</taxon>
        <taxon>Acridomorpha</taxon>
        <taxon>Acridoidea</taxon>
        <taxon>Acrididae</taxon>
        <taxon>Gomphocerinae</taxon>
        <taxon>Gomphocerus</taxon>
    </lineage>
</organism>
<dbReference type="EMBL" id="MF039651">
    <property type="protein sequence ID" value="AUI80411.1"/>
    <property type="molecule type" value="mRNA"/>
</dbReference>
<evidence type="ECO:0000313" key="10">
    <source>
        <dbReference type="EMBL" id="AUI80411.1"/>
    </source>
</evidence>
<keyword evidence="7" id="KW-0044">Antibiotic</keyword>
<evidence type="ECO:0000256" key="5">
    <source>
        <dbReference type="ARBA" id="ARBA00022588"/>
    </source>
</evidence>
<dbReference type="AlphaFoldDB" id="A0A2I6BQ43"/>
<dbReference type="Pfam" id="PF03769">
    <property type="entry name" value="Attacin_C"/>
    <property type="match status" value="1"/>
</dbReference>
<evidence type="ECO:0000256" key="2">
    <source>
        <dbReference type="ARBA" id="ARBA00007550"/>
    </source>
</evidence>
<dbReference type="InterPro" id="IPR005521">
    <property type="entry name" value="Attacin_C"/>
</dbReference>
<feature type="signal peptide" evidence="8">
    <location>
        <begin position="1"/>
        <end position="18"/>
    </location>
</feature>
<accession>A0A2I6BQ43</accession>
<evidence type="ECO:0000256" key="7">
    <source>
        <dbReference type="ARBA" id="ARBA00023022"/>
    </source>
</evidence>
<comment type="similarity">
    <text evidence="2">Belongs to the attacin/sarcotoxin-2 family.</text>
</comment>
<feature type="chain" id="PRO_5014318986" evidence="8">
    <location>
        <begin position="19"/>
        <end position="93"/>
    </location>
</feature>
<keyword evidence="4" id="KW-0929">Antimicrobial</keyword>
<dbReference type="PROSITE" id="PS51257">
    <property type="entry name" value="PROKAR_LIPOPROTEIN"/>
    <property type="match status" value="1"/>
</dbReference>
<evidence type="ECO:0000259" key="9">
    <source>
        <dbReference type="Pfam" id="PF03769"/>
    </source>
</evidence>
<name>A0A2I6BQ43_9ORTH</name>
<evidence type="ECO:0000256" key="3">
    <source>
        <dbReference type="ARBA" id="ARBA00022525"/>
    </source>
</evidence>
<evidence type="ECO:0000256" key="8">
    <source>
        <dbReference type="SAM" id="SignalP"/>
    </source>
</evidence>
<evidence type="ECO:0000256" key="4">
    <source>
        <dbReference type="ARBA" id="ARBA00022529"/>
    </source>
</evidence>
<evidence type="ECO:0000256" key="1">
    <source>
        <dbReference type="ARBA" id="ARBA00004613"/>
    </source>
</evidence>
<protein>
    <submittedName>
        <fullName evidence="10">Attacin</fullName>
    </submittedName>
</protein>
<dbReference type="GO" id="GO:0005576">
    <property type="term" value="C:extracellular region"/>
    <property type="evidence" value="ECO:0007669"/>
    <property type="project" value="UniProtKB-SubCell"/>
</dbReference>
<feature type="domain" description="Attacin C-terminal" evidence="9">
    <location>
        <begin position="33"/>
        <end position="92"/>
    </location>
</feature>
<proteinExistence type="evidence at transcript level"/>
<keyword evidence="5" id="KW-0399">Innate immunity</keyword>
<keyword evidence="8" id="KW-0732">Signal</keyword>
<keyword evidence="6" id="KW-0391">Immunity</keyword>
<dbReference type="GO" id="GO:0042742">
    <property type="term" value="P:defense response to bacterium"/>
    <property type="evidence" value="ECO:0007669"/>
    <property type="project" value="UniProtKB-KW"/>
</dbReference>
<evidence type="ECO:0000256" key="6">
    <source>
        <dbReference type="ARBA" id="ARBA00022859"/>
    </source>
</evidence>
<dbReference type="GO" id="GO:0045087">
    <property type="term" value="P:innate immune response"/>
    <property type="evidence" value="ECO:0007669"/>
    <property type="project" value="UniProtKB-KW"/>
</dbReference>